<dbReference type="EMBL" id="KV429065">
    <property type="protein sequence ID" value="KZT68614.1"/>
    <property type="molecule type" value="Genomic_DNA"/>
</dbReference>
<organism evidence="1 2">
    <name type="scientific">Daedalea quercina L-15889</name>
    <dbReference type="NCBI Taxonomy" id="1314783"/>
    <lineage>
        <taxon>Eukaryota</taxon>
        <taxon>Fungi</taxon>
        <taxon>Dikarya</taxon>
        <taxon>Basidiomycota</taxon>
        <taxon>Agaricomycotina</taxon>
        <taxon>Agaricomycetes</taxon>
        <taxon>Polyporales</taxon>
        <taxon>Fomitopsis</taxon>
    </lineage>
</organism>
<evidence type="ECO:0000313" key="1">
    <source>
        <dbReference type="EMBL" id="KZT68614.1"/>
    </source>
</evidence>
<gene>
    <name evidence="1" type="ORF">DAEQUDRAFT_727734</name>
</gene>
<evidence type="ECO:0000313" key="2">
    <source>
        <dbReference type="Proteomes" id="UP000076727"/>
    </source>
</evidence>
<proteinExistence type="predicted"/>
<accession>A0A165PTT9</accession>
<dbReference type="Proteomes" id="UP000076727">
    <property type="component" value="Unassembled WGS sequence"/>
</dbReference>
<dbReference type="AlphaFoldDB" id="A0A165PTT9"/>
<protein>
    <submittedName>
        <fullName evidence="1">Uncharacterized protein</fullName>
    </submittedName>
</protein>
<sequence>MPNHILLFRLWDVGIKRSSMRRARSTAQHFGKRHTLRLTAALNPFFAAIIAMDAFFDIAAPVPAEIESEGSRIPANYDTSSGSGSGSCTIV</sequence>
<name>A0A165PTT9_9APHY</name>
<keyword evidence="2" id="KW-1185">Reference proteome</keyword>
<reference evidence="1 2" key="1">
    <citation type="journal article" date="2016" name="Mol. Biol. Evol.">
        <title>Comparative Genomics of Early-Diverging Mushroom-Forming Fungi Provides Insights into the Origins of Lignocellulose Decay Capabilities.</title>
        <authorList>
            <person name="Nagy L.G."/>
            <person name="Riley R."/>
            <person name="Tritt A."/>
            <person name="Adam C."/>
            <person name="Daum C."/>
            <person name="Floudas D."/>
            <person name="Sun H."/>
            <person name="Yadav J.S."/>
            <person name="Pangilinan J."/>
            <person name="Larsson K.H."/>
            <person name="Matsuura K."/>
            <person name="Barry K."/>
            <person name="Labutti K."/>
            <person name="Kuo R."/>
            <person name="Ohm R.A."/>
            <person name="Bhattacharya S.S."/>
            <person name="Shirouzu T."/>
            <person name="Yoshinaga Y."/>
            <person name="Martin F.M."/>
            <person name="Grigoriev I.V."/>
            <person name="Hibbett D.S."/>
        </authorList>
    </citation>
    <scope>NUCLEOTIDE SEQUENCE [LARGE SCALE GENOMIC DNA]</scope>
    <source>
        <strain evidence="1 2">L-15889</strain>
    </source>
</reference>